<keyword evidence="2" id="KW-0812">Transmembrane</keyword>
<dbReference type="AlphaFoldDB" id="A0A6H1ZBX6"/>
<evidence type="ECO:0000256" key="1">
    <source>
        <dbReference type="SAM" id="MobiDB-lite"/>
    </source>
</evidence>
<gene>
    <name evidence="3" type="ORF">TM448A00172_0013</name>
    <name evidence="4" type="ORF">TM448B00344_0046</name>
</gene>
<proteinExistence type="predicted"/>
<keyword evidence="2" id="KW-0472">Membrane</keyword>
<evidence type="ECO:0000256" key="2">
    <source>
        <dbReference type="SAM" id="Phobius"/>
    </source>
</evidence>
<sequence>MTTKYWLDSTTVKATLAQIFPVLVLLLKAFGVEVLPGEADVIMQGIAGLVAMGGAIYAIYGRSQAMGGLHFGKQTEFLPTPAEDSEDEPEDEQEEIVE</sequence>
<evidence type="ECO:0000313" key="4">
    <source>
        <dbReference type="EMBL" id="QJH95100.1"/>
    </source>
</evidence>
<dbReference type="EMBL" id="MT144612">
    <property type="protein sequence ID" value="QJH95100.1"/>
    <property type="molecule type" value="Genomic_DNA"/>
</dbReference>
<protein>
    <submittedName>
        <fullName evidence="3">Uncharacterized protein</fullName>
    </submittedName>
</protein>
<feature type="transmembrane region" description="Helical" evidence="2">
    <location>
        <begin position="41"/>
        <end position="60"/>
    </location>
</feature>
<evidence type="ECO:0000313" key="3">
    <source>
        <dbReference type="EMBL" id="QJA45054.1"/>
    </source>
</evidence>
<dbReference type="EMBL" id="MT143985">
    <property type="protein sequence ID" value="QJA45054.1"/>
    <property type="molecule type" value="Genomic_DNA"/>
</dbReference>
<organism evidence="3">
    <name type="scientific">viral metagenome</name>
    <dbReference type="NCBI Taxonomy" id="1070528"/>
    <lineage>
        <taxon>unclassified sequences</taxon>
        <taxon>metagenomes</taxon>
        <taxon>organismal metagenomes</taxon>
    </lineage>
</organism>
<feature type="compositionally biased region" description="Acidic residues" evidence="1">
    <location>
        <begin position="83"/>
        <end position="98"/>
    </location>
</feature>
<keyword evidence="2" id="KW-1133">Transmembrane helix</keyword>
<reference evidence="3" key="1">
    <citation type="submission" date="2020-03" db="EMBL/GenBank/DDBJ databases">
        <title>The deep terrestrial virosphere.</title>
        <authorList>
            <person name="Holmfeldt K."/>
            <person name="Nilsson E."/>
            <person name="Simone D."/>
            <person name="Lopez-Fernandez M."/>
            <person name="Wu X."/>
            <person name="de Brujin I."/>
            <person name="Lundin D."/>
            <person name="Andersson A."/>
            <person name="Bertilsson S."/>
            <person name="Dopson M."/>
        </authorList>
    </citation>
    <scope>NUCLEOTIDE SEQUENCE</scope>
    <source>
        <strain evidence="3">TM448A00172</strain>
        <strain evidence="4">TM448B00344</strain>
    </source>
</reference>
<feature type="region of interest" description="Disordered" evidence="1">
    <location>
        <begin position="76"/>
        <end position="98"/>
    </location>
</feature>
<accession>A0A6H1ZBX6</accession>
<name>A0A6H1ZBX6_9ZZZZ</name>